<accession>A0ABR0AMK1</accession>
<feature type="domain" description="C1q" evidence="7">
    <location>
        <begin position="382"/>
        <end position="529"/>
    </location>
</feature>
<dbReference type="NCBIfam" id="NF040941">
    <property type="entry name" value="GGGWT_bact"/>
    <property type="match status" value="1"/>
</dbReference>
<keyword evidence="9" id="KW-1185">Reference proteome</keyword>
<proteinExistence type="predicted"/>
<evidence type="ECO:0000256" key="3">
    <source>
        <dbReference type="ARBA" id="ARBA00022729"/>
    </source>
</evidence>
<evidence type="ECO:0000259" key="7">
    <source>
        <dbReference type="PROSITE" id="PS50871"/>
    </source>
</evidence>
<dbReference type="SMART" id="SM00038">
    <property type="entry name" value="COLFI"/>
    <property type="match status" value="1"/>
</dbReference>
<dbReference type="InterPro" id="IPR036056">
    <property type="entry name" value="Fibrinogen-like_C"/>
</dbReference>
<sequence>MSFVFPVHFSLLLFTTSFPLTIGVSLYEKVQLLETSYADIKEVLECKVLNLETKVIALEAKIAALEEKAEHQESVLTTLQNEQENTTPMAPDSVEIDHPIVKNNPIFRTCYEMNEANPLLDSGMYWIDPDGKGIGDDAFTVYCNMTSGKFSTEVCYLRKMSFNFYESEGSTLIFHDTEPKTDVGHCAGRGCYSRKVNYGASNRQVAALIALSEECQQSITYDCISAPLQFNGVDFSWWDDKNGEPQYFWSGNNKSIHTCQCGIDRNCVESHITCNCDSIFQKPLTDSGTITDKNILPIMRLNFGRTMENSSSGLYTLGPLECGGKLETKQLPSSCEDLWRIGHVFSGFYSVMGEKFVETLHCDFSRRPDQQKFQTWIGYSDVKSLPTYFFVQKNASFNRTKTPIPFEIEQLNTGKAMDLSSGKFTAPRMGTYFFTFTGVVNFPTTPATSRVALSLGLYSNGKRIALGYVEKGNNVVQFSPVTLQSTLMLQSGDQIWLQITAMSAGVYLFDSNYYYTHFTGWLLEEDIFSR</sequence>
<keyword evidence="4" id="KW-0176">Collagen</keyword>
<evidence type="ECO:0000313" key="8">
    <source>
        <dbReference type="EMBL" id="KAK4026344.1"/>
    </source>
</evidence>
<comment type="caution">
    <text evidence="8">The sequence shown here is derived from an EMBL/GenBank/DDBJ whole genome shotgun (WGS) entry which is preliminary data.</text>
</comment>
<evidence type="ECO:0000313" key="9">
    <source>
        <dbReference type="Proteomes" id="UP001234178"/>
    </source>
</evidence>
<dbReference type="Gene3D" id="2.60.120.1000">
    <property type="match status" value="1"/>
</dbReference>
<evidence type="ECO:0000256" key="1">
    <source>
        <dbReference type="ARBA" id="ARBA00004613"/>
    </source>
</evidence>
<dbReference type="SMART" id="SM00110">
    <property type="entry name" value="C1Q"/>
    <property type="match status" value="1"/>
</dbReference>
<feature type="chain" id="PRO_5045161231" description="C1q domain-containing protein" evidence="6">
    <location>
        <begin position="24"/>
        <end position="530"/>
    </location>
</feature>
<dbReference type="Pfam" id="PF00386">
    <property type="entry name" value="C1q"/>
    <property type="match status" value="1"/>
</dbReference>
<dbReference type="SUPFAM" id="SSF49842">
    <property type="entry name" value="TNF-like"/>
    <property type="match status" value="1"/>
</dbReference>
<dbReference type="InterPro" id="IPR001073">
    <property type="entry name" value="C1q_dom"/>
</dbReference>
<dbReference type="EMBL" id="JAOYFB010000038">
    <property type="protein sequence ID" value="KAK4026344.1"/>
    <property type="molecule type" value="Genomic_DNA"/>
</dbReference>
<name>A0ABR0AMK1_9CRUS</name>
<dbReference type="InterPro" id="IPR000885">
    <property type="entry name" value="Fib_collagen_C"/>
</dbReference>
<evidence type="ECO:0000256" key="6">
    <source>
        <dbReference type="SAM" id="SignalP"/>
    </source>
</evidence>
<evidence type="ECO:0000256" key="4">
    <source>
        <dbReference type="ARBA" id="ARBA00023119"/>
    </source>
</evidence>
<keyword evidence="3 6" id="KW-0732">Signal</keyword>
<dbReference type="Pfam" id="PF01410">
    <property type="entry name" value="COLFI"/>
    <property type="match status" value="1"/>
</dbReference>
<protein>
    <recommendedName>
        <fullName evidence="7">C1q domain-containing protein</fullName>
    </recommendedName>
</protein>
<gene>
    <name evidence="8" type="ORF">OUZ56_015350</name>
</gene>
<keyword evidence="5" id="KW-0175">Coiled coil</keyword>
<dbReference type="PANTHER" id="PTHR22923">
    <property type="entry name" value="CEREBELLIN-RELATED"/>
    <property type="match status" value="1"/>
</dbReference>
<evidence type="ECO:0000256" key="5">
    <source>
        <dbReference type="SAM" id="Coils"/>
    </source>
</evidence>
<dbReference type="InterPro" id="IPR008983">
    <property type="entry name" value="Tumour_necrosis_fac-like_dom"/>
</dbReference>
<dbReference type="Gene3D" id="2.60.120.40">
    <property type="match status" value="1"/>
</dbReference>
<dbReference type="InterPro" id="IPR050822">
    <property type="entry name" value="Cerebellin_Synaptic_Org"/>
</dbReference>
<dbReference type="PROSITE" id="PS50871">
    <property type="entry name" value="C1Q"/>
    <property type="match status" value="1"/>
</dbReference>
<feature type="signal peptide" evidence="6">
    <location>
        <begin position="1"/>
        <end position="23"/>
    </location>
</feature>
<evidence type="ECO:0000256" key="2">
    <source>
        <dbReference type="ARBA" id="ARBA00022525"/>
    </source>
</evidence>
<reference evidence="8 9" key="1">
    <citation type="journal article" date="2023" name="Nucleic Acids Res.">
        <title>The hologenome of Daphnia magna reveals possible DNA methylation and microbiome-mediated evolution of the host genome.</title>
        <authorList>
            <person name="Chaturvedi A."/>
            <person name="Li X."/>
            <person name="Dhandapani V."/>
            <person name="Marshall H."/>
            <person name="Kissane S."/>
            <person name="Cuenca-Cambronero M."/>
            <person name="Asole G."/>
            <person name="Calvet F."/>
            <person name="Ruiz-Romero M."/>
            <person name="Marangio P."/>
            <person name="Guigo R."/>
            <person name="Rago D."/>
            <person name="Mirbahai L."/>
            <person name="Eastwood N."/>
            <person name="Colbourne J.K."/>
            <person name="Zhou J."/>
            <person name="Mallon E."/>
            <person name="Orsini L."/>
        </authorList>
    </citation>
    <scope>NUCLEOTIDE SEQUENCE [LARGE SCALE GENOMIC DNA]</scope>
    <source>
        <strain evidence="8">LRV0_1</strain>
    </source>
</reference>
<feature type="coiled-coil region" evidence="5">
    <location>
        <begin position="41"/>
        <end position="82"/>
    </location>
</feature>
<dbReference type="SUPFAM" id="SSF56496">
    <property type="entry name" value="Fibrinogen C-terminal domain-like"/>
    <property type="match status" value="1"/>
</dbReference>
<comment type="subcellular location">
    <subcellularLocation>
        <location evidence="1">Secreted</location>
    </subcellularLocation>
</comment>
<organism evidence="8 9">
    <name type="scientific">Daphnia magna</name>
    <dbReference type="NCBI Taxonomy" id="35525"/>
    <lineage>
        <taxon>Eukaryota</taxon>
        <taxon>Metazoa</taxon>
        <taxon>Ecdysozoa</taxon>
        <taxon>Arthropoda</taxon>
        <taxon>Crustacea</taxon>
        <taxon>Branchiopoda</taxon>
        <taxon>Diplostraca</taxon>
        <taxon>Cladocera</taxon>
        <taxon>Anomopoda</taxon>
        <taxon>Daphniidae</taxon>
        <taxon>Daphnia</taxon>
    </lineage>
</organism>
<dbReference type="Proteomes" id="UP001234178">
    <property type="component" value="Unassembled WGS sequence"/>
</dbReference>
<keyword evidence="2" id="KW-0964">Secreted</keyword>
<dbReference type="PANTHER" id="PTHR22923:SF62">
    <property type="entry name" value="CVP18"/>
    <property type="match status" value="1"/>
</dbReference>